<name>A0AAF1KAB5_9HYPH</name>
<dbReference type="Pfam" id="PF00156">
    <property type="entry name" value="Pribosyltran"/>
    <property type="match status" value="1"/>
</dbReference>
<reference evidence="2 3" key="1">
    <citation type="journal article" date="2018" name="Sci. Rep.">
        <title>Rhizobium tumorigenes sp. nov., a novel plant tumorigenic bacterium isolated from cane gall tumors on thornless blackberry.</title>
        <authorList>
            <person name="Kuzmanovi N."/>
            <person name="Smalla K."/>
            <person name="Gronow S."/>
            <person name="PuBawska J."/>
        </authorList>
    </citation>
    <scope>NUCLEOTIDE SEQUENCE [LARGE SCALE GENOMIC DNA]</scope>
    <source>
        <strain evidence="2 3">1078</strain>
    </source>
</reference>
<organism evidence="2 3">
    <name type="scientific">Rhizobium tumorigenes</name>
    <dbReference type="NCBI Taxonomy" id="2041385"/>
    <lineage>
        <taxon>Bacteria</taxon>
        <taxon>Pseudomonadati</taxon>
        <taxon>Pseudomonadota</taxon>
        <taxon>Alphaproteobacteria</taxon>
        <taxon>Hyphomicrobiales</taxon>
        <taxon>Rhizobiaceae</taxon>
        <taxon>Rhizobium/Agrobacterium group</taxon>
        <taxon>Rhizobium</taxon>
    </lineage>
</organism>
<dbReference type="KEGG" id="rtu:PR017_01755"/>
<keyword evidence="2" id="KW-0808">Transferase</keyword>
<proteinExistence type="predicted"/>
<dbReference type="Proteomes" id="UP000249499">
    <property type="component" value="Chromosome"/>
</dbReference>
<dbReference type="GO" id="GO:0016757">
    <property type="term" value="F:glycosyltransferase activity"/>
    <property type="evidence" value="ECO:0007669"/>
    <property type="project" value="UniProtKB-KW"/>
</dbReference>
<dbReference type="PANTHER" id="PTHR43218:SF1">
    <property type="entry name" value="PHOSPHORIBOSYLTRANSFERASE"/>
    <property type="match status" value="1"/>
</dbReference>
<dbReference type="EMBL" id="CP117255">
    <property type="protein sequence ID" value="WFR95901.1"/>
    <property type="molecule type" value="Genomic_DNA"/>
</dbReference>
<dbReference type="InterPro" id="IPR029057">
    <property type="entry name" value="PRTase-like"/>
</dbReference>
<dbReference type="PANTHER" id="PTHR43218">
    <property type="entry name" value="PHOSPHORIBOSYLTRANSFERASE-RELATED"/>
    <property type="match status" value="1"/>
</dbReference>
<feature type="domain" description="Phosphoribosyltransferase" evidence="1">
    <location>
        <begin position="59"/>
        <end position="175"/>
    </location>
</feature>
<keyword evidence="2" id="KW-0328">Glycosyltransferase</keyword>
<keyword evidence="3" id="KW-1185">Reference proteome</keyword>
<protein>
    <submittedName>
        <fullName evidence="2">Phosphoribosyltransferase family protein</fullName>
    </submittedName>
</protein>
<dbReference type="SUPFAM" id="SSF53271">
    <property type="entry name" value="PRTase-like"/>
    <property type="match status" value="1"/>
</dbReference>
<dbReference type="RefSeq" id="WP_111217550.1">
    <property type="nucleotide sequence ID" value="NZ_CP117255.1"/>
</dbReference>
<evidence type="ECO:0000313" key="3">
    <source>
        <dbReference type="Proteomes" id="UP000249499"/>
    </source>
</evidence>
<dbReference type="AlphaFoldDB" id="A0AAF1KAB5"/>
<dbReference type="Gene3D" id="3.40.50.2020">
    <property type="match status" value="1"/>
</dbReference>
<evidence type="ECO:0000313" key="2">
    <source>
        <dbReference type="EMBL" id="WFR95901.1"/>
    </source>
</evidence>
<reference evidence="3" key="2">
    <citation type="journal article" date="2023" name="MicrobiologyOpen">
        <title>Genomics of the tumorigenes clade of the family Rhizobiaceae and description of Rhizobium rhododendri sp. nov.</title>
        <authorList>
            <person name="Kuzmanovic N."/>
            <person name="diCenzo G.C."/>
            <person name="Bunk B."/>
            <person name="Sproeer C."/>
            <person name="Fruehling A."/>
            <person name="Neumann-Schaal M."/>
            <person name="Overmann J."/>
            <person name="Smalla K."/>
        </authorList>
    </citation>
    <scope>NUCLEOTIDE SEQUENCE [LARGE SCALE GENOMIC DNA]</scope>
    <source>
        <strain evidence="3">1078</strain>
    </source>
</reference>
<gene>
    <name evidence="2" type="ORF">PR017_01755</name>
</gene>
<accession>A0AAF1KAB5</accession>
<sequence>MRDPAAIETQHWKVDVAGYPLDLPIVPIKPDFAISLMMVIDLGVRFGAHVGEKLAAKVAPLKPDVIVGAATLGIPVAIEVSRALGLDRYVILQKSPKIHLGDALMQTITSITSKGEQRLLLDRQAVPLLAGKRVVVVDDVVASGSSLKGSMELVRKAGGEVVGVGVILTEARDWQDTLGADSALVHSLAHIPQFRPGPNGWEPIAEIFL</sequence>
<dbReference type="InterPro" id="IPR000836">
    <property type="entry name" value="PRTase_dom"/>
</dbReference>
<evidence type="ECO:0000259" key="1">
    <source>
        <dbReference type="Pfam" id="PF00156"/>
    </source>
</evidence>